<reference evidence="1" key="1">
    <citation type="submission" date="2020-02" db="EMBL/GenBank/DDBJ databases">
        <authorList>
            <person name="Meier V. D."/>
        </authorList>
    </citation>
    <scope>NUCLEOTIDE SEQUENCE</scope>
    <source>
        <strain evidence="1">AVDCRST_MAG18</strain>
    </source>
</reference>
<sequence>MAESRREACEATLRHSAEWLAERAQVPVGGRAAAPFDDPLDYPHGDYAGAIRTEYDTKTRRWSINGPTWHAGQAIRALLVAERRLGDPRYREAALAAGEFMLRERLTAPAEVAGMLLTYEGDNVHVNVEVGFEGISGLLDLHAATGEARWLDASRAAVDALLGGYLPDEGLARDHYHVGRGEFVGDPENPNPGRAMLDDATLARLASVTGEARYADLFLAMAERLIREEGPTGTWLRFPPWRPELGRVHGRKSWWWGWPLLAAHDLARERGGAEADRFLAGAIRAAEWYLGGQNLDGGAYYTPDTEGRHNSYGLCTSVAAVSILFWADLWRRTGDERWLPAIRRAVGYLLRAQFAQDVEDAEVRGAFFESPNKPDGSLAPGFQVRDIATIFGIRALDTVLDIPELLAAEGEEWADTTMKW</sequence>
<gene>
    <name evidence="1" type="ORF">AVDCRST_MAG18-2234</name>
</gene>
<evidence type="ECO:0000313" key="1">
    <source>
        <dbReference type="EMBL" id="CAA9573246.1"/>
    </source>
</evidence>
<dbReference type="EMBL" id="CADCWN010000168">
    <property type="protein sequence ID" value="CAA9573246.1"/>
    <property type="molecule type" value="Genomic_DNA"/>
</dbReference>
<dbReference type="SUPFAM" id="SSF48208">
    <property type="entry name" value="Six-hairpin glycosidases"/>
    <property type="match status" value="1"/>
</dbReference>
<dbReference type="Gene3D" id="1.50.10.20">
    <property type="match status" value="1"/>
</dbReference>
<dbReference type="InterPro" id="IPR008928">
    <property type="entry name" value="6-hairpin_glycosidase_sf"/>
</dbReference>
<name>A0A6J4VGV8_9BACT</name>
<accession>A0A6J4VGV8</accession>
<evidence type="ECO:0008006" key="2">
    <source>
        <dbReference type="Google" id="ProtNLM"/>
    </source>
</evidence>
<dbReference type="AlphaFoldDB" id="A0A6J4VGV8"/>
<protein>
    <recommendedName>
        <fullName evidence="2">GH105</fullName>
    </recommendedName>
</protein>
<dbReference type="GO" id="GO:0005975">
    <property type="term" value="P:carbohydrate metabolic process"/>
    <property type="evidence" value="ECO:0007669"/>
    <property type="project" value="InterPro"/>
</dbReference>
<organism evidence="1">
    <name type="scientific">uncultured Thermomicrobiales bacterium</name>
    <dbReference type="NCBI Taxonomy" id="1645740"/>
    <lineage>
        <taxon>Bacteria</taxon>
        <taxon>Pseudomonadati</taxon>
        <taxon>Thermomicrobiota</taxon>
        <taxon>Thermomicrobia</taxon>
        <taxon>Thermomicrobiales</taxon>
        <taxon>environmental samples</taxon>
    </lineage>
</organism>
<proteinExistence type="predicted"/>